<dbReference type="InterPro" id="IPR046848">
    <property type="entry name" value="E_motif"/>
</dbReference>
<dbReference type="GO" id="GO:0009451">
    <property type="term" value="P:RNA modification"/>
    <property type="evidence" value="ECO:0007669"/>
    <property type="project" value="InterPro"/>
</dbReference>
<evidence type="ECO:0000256" key="4">
    <source>
        <dbReference type="SAM" id="MobiDB-lite"/>
    </source>
</evidence>
<dbReference type="InterPro" id="IPR002885">
    <property type="entry name" value="PPR_rpt"/>
</dbReference>
<evidence type="ECO:0000256" key="3">
    <source>
        <dbReference type="PROSITE-ProRule" id="PRU00708"/>
    </source>
</evidence>
<dbReference type="Pfam" id="PF13041">
    <property type="entry name" value="PPR_2"/>
    <property type="match status" value="3"/>
</dbReference>
<dbReference type="Pfam" id="PF20431">
    <property type="entry name" value="E_motif"/>
    <property type="match status" value="1"/>
</dbReference>
<feature type="compositionally biased region" description="Basic residues" evidence="4">
    <location>
        <begin position="213"/>
        <end position="222"/>
    </location>
</feature>
<keyword evidence="2" id="KW-0809">Transit peptide</keyword>
<dbReference type="EMBL" id="LSRQ01002242">
    <property type="protein sequence ID" value="OAY74892.1"/>
    <property type="molecule type" value="Genomic_DNA"/>
</dbReference>
<dbReference type="Proteomes" id="UP000092600">
    <property type="component" value="Unassembled WGS sequence"/>
</dbReference>
<dbReference type="Gene3D" id="1.25.40.10">
    <property type="entry name" value="Tetratricopeptide repeat domain"/>
    <property type="match status" value="5"/>
</dbReference>
<feature type="repeat" description="PPR" evidence="3">
    <location>
        <begin position="375"/>
        <end position="409"/>
    </location>
</feature>
<feature type="repeat" description="PPR" evidence="3">
    <location>
        <begin position="475"/>
        <end position="509"/>
    </location>
</feature>
<dbReference type="PANTHER" id="PTHR47926">
    <property type="entry name" value="PENTATRICOPEPTIDE REPEAT-CONTAINING PROTEIN"/>
    <property type="match status" value="1"/>
</dbReference>
<dbReference type="PROSITE" id="PS51375">
    <property type="entry name" value="PPR"/>
    <property type="match status" value="6"/>
</dbReference>
<feature type="region of interest" description="Disordered" evidence="4">
    <location>
        <begin position="201"/>
        <end position="245"/>
    </location>
</feature>
<sequence>MGYYGFCLHRTILSRCGSLAQLRQAHARALVLGVLVRWSPCLLPLSSSLLLSYSSLLDPASSLRLFRLLLPLHPALPFLWNASAPSSPSPPLPLLFPSCSASAPPDHLSTPSPSPPHCRPFPPLRPQLHASALKLAFYPADLFLSNSLLSFYSSHAADLAAARKVFDEMPRPDAVSWNTLISALAARARADPAPALAEFRAMRRSGLSPTRLPPRRPPRLRRASGAAVTPPPSASAACTRAQPRERARRLLRQARRRRLRPPPLRSLPRRNSVSWNSAIGGLVRLGRHRRALQMFAEMLSLADDHSRPNSTTLAILLPALAELGRFDLGRQVHCHSIRTHSDSDVYVANSLIDMYAKSGLLSKASDIFARIPSRNVVSWNAMIAGLAQGGAEVDAFRFAIDMQRAGELPNSVTLTNLLPACARLASAEKGKEIHARSIRVGSASDLFVSNALIDMYAKCGWLNDARRVFDRSERDDVSYNTLIMGYSQSPQSSEALRLFLEMRSVGLEYDIVSFMGVLSSCANLSALKKGNEVHSQLIRRMLSSHLFVANSLLDLYTKCGRFDIAMKVFDRIPNKDVASWNSVILGYGMQGEIETVFKLFDSMKDEGVECDHVSYIAVLSACSHGGLVERGKMYFNQMLVQKMKPRQMHYSCMVDLLGRAGLLKEAAEIIREMPFEPDSDVWGALLGACRIHGNVELARWAAEHLFELKPRHSGYYILLSNMYAEAGRWNEANEIRKLMKSRKVKKRNPGCSWVESGGRVAAFGVGELANSPEAELLQCGENG</sequence>
<dbReference type="NCBIfam" id="TIGR00756">
    <property type="entry name" value="PPR"/>
    <property type="match status" value="4"/>
</dbReference>
<dbReference type="AlphaFoldDB" id="A0A199VCN8"/>
<dbReference type="Pfam" id="PF01535">
    <property type="entry name" value="PPR"/>
    <property type="match status" value="3"/>
</dbReference>
<evidence type="ECO:0000313" key="6">
    <source>
        <dbReference type="Proteomes" id="UP000092600"/>
    </source>
</evidence>
<feature type="compositionally biased region" description="Low complexity" evidence="4">
    <location>
        <begin position="223"/>
        <end position="241"/>
    </location>
</feature>
<accession>A0A199VCN8</accession>
<feature type="repeat" description="PPR" evidence="3">
    <location>
        <begin position="611"/>
        <end position="645"/>
    </location>
</feature>
<comment type="caution">
    <text evidence="5">The sequence shown here is derived from an EMBL/GenBank/DDBJ whole genome shotgun (WGS) entry which is preliminary data.</text>
</comment>
<organism evidence="5 6">
    <name type="scientific">Ananas comosus</name>
    <name type="common">Pineapple</name>
    <name type="synonym">Ananas ananas</name>
    <dbReference type="NCBI Taxonomy" id="4615"/>
    <lineage>
        <taxon>Eukaryota</taxon>
        <taxon>Viridiplantae</taxon>
        <taxon>Streptophyta</taxon>
        <taxon>Embryophyta</taxon>
        <taxon>Tracheophyta</taxon>
        <taxon>Spermatophyta</taxon>
        <taxon>Magnoliopsida</taxon>
        <taxon>Liliopsida</taxon>
        <taxon>Poales</taxon>
        <taxon>Bromeliaceae</taxon>
        <taxon>Bromelioideae</taxon>
        <taxon>Ananas</taxon>
    </lineage>
</organism>
<dbReference type="FunFam" id="1.25.40.10:FF:000144">
    <property type="entry name" value="Pentatricopeptide repeat-containing protein, mitochondrial"/>
    <property type="match status" value="1"/>
</dbReference>
<gene>
    <name evidence="5" type="ORF">ACMD2_24641</name>
</gene>
<dbReference type="GO" id="GO:0003723">
    <property type="term" value="F:RNA binding"/>
    <property type="evidence" value="ECO:0007669"/>
    <property type="project" value="InterPro"/>
</dbReference>
<dbReference type="PANTHER" id="PTHR47926:SF427">
    <property type="entry name" value="TETRATRICOPEPTIDE-LIKE HELICAL DOMAIN SUPERFAMILY"/>
    <property type="match status" value="1"/>
</dbReference>
<evidence type="ECO:0000256" key="1">
    <source>
        <dbReference type="ARBA" id="ARBA00022737"/>
    </source>
</evidence>
<name>A0A199VCN8_ANACO</name>
<feature type="repeat" description="PPR" evidence="3">
    <location>
        <begin position="271"/>
        <end position="301"/>
    </location>
</feature>
<feature type="repeat" description="PPR" evidence="3">
    <location>
        <begin position="173"/>
        <end position="209"/>
    </location>
</feature>
<evidence type="ECO:0000256" key="2">
    <source>
        <dbReference type="ARBA" id="ARBA00022946"/>
    </source>
</evidence>
<dbReference type="InterPro" id="IPR011990">
    <property type="entry name" value="TPR-like_helical_dom_sf"/>
</dbReference>
<dbReference type="InterPro" id="IPR046960">
    <property type="entry name" value="PPR_At4g14850-like_plant"/>
</dbReference>
<dbReference type="FunFam" id="1.25.40.10:FF:000280">
    <property type="entry name" value="Pentatricopeptide repeat-containing protein"/>
    <property type="match status" value="1"/>
</dbReference>
<protein>
    <submittedName>
        <fullName evidence="5">Pentatricopeptide repeat-containing protein DOT4, chloroplastic</fullName>
    </submittedName>
</protein>
<proteinExistence type="predicted"/>
<keyword evidence="1" id="KW-0677">Repeat</keyword>
<evidence type="ECO:0000313" key="5">
    <source>
        <dbReference type="EMBL" id="OAY74892.1"/>
    </source>
</evidence>
<feature type="repeat" description="PPR" evidence="3">
    <location>
        <begin position="576"/>
        <end position="610"/>
    </location>
</feature>
<dbReference type="FunFam" id="1.25.40.10:FF:000196">
    <property type="entry name" value="Pentatricopeptide repeat-containing protein At4g14850"/>
    <property type="match status" value="2"/>
</dbReference>
<reference evidence="5 6" key="1">
    <citation type="journal article" date="2016" name="DNA Res.">
        <title>The draft genome of MD-2 pineapple using hybrid error correction of long reads.</title>
        <authorList>
            <person name="Redwan R.M."/>
            <person name="Saidin A."/>
            <person name="Kumar S.V."/>
        </authorList>
    </citation>
    <scope>NUCLEOTIDE SEQUENCE [LARGE SCALE GENOMIC DNA]</scope>
    <source>
        <strain evidence="6">cv. MD2</strain>
        <tissue evidence="5">Leaf</tissue>
    </source>
</reference>